<dbReference type="Proteomes" id="UP000470772">
    <property type="component" value="Unassembled WGS sequence"/>
</dbReference>
<evidence type="ECO:0000313" key="2">
    <source>
        <dbReference type="EMBL" id="MUN30028.1"/>
    </source>
</evidence>
<dbReference type="RefSeq" id="WP_156017750.1">
    <property type="nucleotide sequence ID" value="NZ_BBBY01000020.1"/>
</dbReference>
<dbReference type="AlphaFoldDB" id="A0A6A9QQI5"/>
<keyword evidence="3" id="KW-1185">Reference proteome</keyword>
<dbReference type="PANTHER" id="PTHR37318">
    <property type="entry name" value="BSL7504 PROTEIN"/>
    <property type="match status" value="1"/>
</dbReference>
<dbReference type="InterPro" id="IPR036388">
    <property type="entry name" value="WH-like_DNA-bd_sf"/>
</dbReference>
<evidence type="ECO:0000259" key="1">
    <source>
        <dbReference type="Pfam" id="PF13601"/>
    </source>
</evidence>
<name>A0A6A9QQI5_SULME</name>
<dbReference type="Pfam" id="PF13601">
    <property type="entry name" value="HTH_34"/>
    <property type="match status" value="1"/>
</dbReference>
<reference evidence="2 3" key="1">
    <citation type="submission" date="2019-10" db="EMBL/GenBank/DDBJ databases">
        <title>Sequencing and Assembly of Multiple Reported Metal-Biooxidizing Members of the Extremely Thermoacidophilic Archaeal Family Sulfolobaceae.</title>
        <authorList>
            <person name="Counts J.A."/>
            <person name="Kelly R.M."/>
        </authorList>
    </citation>
    <scope>NUCLEOTIDE SEQUENCE [LARGE SCALE GENOMIC DNA]</scope>
    <source>
        <strain evidence="2 3">DSM 6482</strain>
    </source>
</reference>
<dbReference type="InterPro" id="IPR036390">
    <property type="entry name" value="WH_DNA-bd_sf"/>
</dbReference>
<evidence type="ECO:0000313" key="3">
    <source>
        <dbReference type="Proteomes" id="UP000470772"/>
    </source>
</evidence>
<dbReference type="Gene3D" id="1.10.10.10">
    <property type="entry name" value="Winged helix-like DNA-binding domain superfamily/Winged helix DNA-binding domain"/>
    <property type="match status" value="1"/>
</dbReference>
<dbReference type="InterPro" id="IPR011991">
    <property type="entry name" value="ArsR-like_HTH"/>
</dbReference>
<dbReference type="PANTHER" id="PTHR37318:SF1">
    <property type="entry name" value="BSL7504 PROTEIN"/>
    <property type="match status" value="1"/>
</dbReference>
<dbReference type="SUPFAM" id="SSF46785">
    <property type="entry name" value="Winged helix' DNA-binding domain"/>
    <property type="match status" value="1"/>
</dbReference>
<dbReference type="OrthoDB" id="41119at2157"/>
<accession>A0A6A9QQI5</accession>
<organism evidence="2 3">
    <name type="scientific">Sulfuracidifex metallicus DSM 6482 = JCM 9184</name>
    <dbReference type="NCBI Taxonomy" id="523847"/>
    <lineage>
        <taxon>Archaea</taxon>
        <taxon>Thermoproteota</taxon>
        <taxon>Thermoprotei</taxon>
        <taxon>Sulfolobales</taxon>
        <taxon>Sulfolobaceae</taxon>
        <taxon>Sulfuracidifex</taxon>
    </lineage>
</organism>
<sequence length="105" mass="12053">MAEEFKELMQMMRSPVFSNSVRVGILLILLGVDRLTFTDLLKSIDLSKSSLYSHLKVLQDNGMIIVKDVFTISRPRTMIQITPKGKTALQKYLELIEKYSKRDST</sequence>
<feature type="domain" description="Winged helix DNA-binding" evidence="1">
    <location>
        <begin position="21"/>
        <end position="99"/>
    </location>
</feature>
<protein>
    <submittedName>
        <fullName evidence="2">ArsR family transcriptional regulator</fullName>
    </submittedName>
</protein>
<dbReference type="EMBL" id="WGGD01000005">
    <property type="protein sequence ID" value="MUN30028.1"/>
    <property type="molecule type" value="Genomic_DNA"/>
</dbReference>
<comment type="caution">
    <text evidence="2">The sequence shown here is derived from an EMBL/GenBank/DDBJ whole genome shotgun (WGS) entry which is preliminary data.</text>
</comment>
<dbReference type="CDD" id="cd00090">
    <property type="entry name" value="HTH_ARSR"/>
    <property type="match status" value="1"/>
</dbReference>
<proteinExistence type="predicted"/>
<dbReference type="InterPro" id="IPR027395">
    <property type="entry name" value="WH_DNA-bd_dom"/>
</dbReference>
<gene>
    <name evidence="2" type="ORF">GC250_11425</name>
</gene>